<dbReference type="PANTHER" id="PTHR12358:SF106">
    <property type="entry name" value="LIPID KINASE YEGS"/>
    <property type="match status" value="1"/>
</dbReference>
<dbReference type="InterPro" id="IPR016064">
    <property type="entry name" value="NAD/diacylglycerol_kinase_sf"/>
</dbReference>
<dbReference type="KEGG" id="halg:HUG10_09295"/>
<proteinExistence type="predicted"/>
<dbReference type="PROSITE" id="PS50146">
    <property type="entry name" value="DAGK"/>
    <property type="match status" value="1"/>
</dbReference>
<reference evidence="3 4" key="1">
    <citation type="submission" date="2020-07" db="EMBL/GenBank/DDBJ databases">
        <title>Gai3-2, isolated from salt lake.</title>
        <authorList>
            <person name="Cui H."/>
            <person name="Shi X."/>
        </authorList>
    </citation>
    <scope>NUCLEOTIDE SEQUENCE [LARGE SCALE GENOMIC DNA]</scope>
    <source>
        <strain evidence="3 4">Gai3-2</strain>
    </source>
</reference>
<keyword evidence="3" id="KW-0418">Kinase</keyword>
<organism evidence="3 4">
    <name type="scientific">Halorarum halophilum</name>
    <dbReference type="NCBI Taxonomy" id="2743090"/>
    <lineage>
        <taxon>Archaea</taxon>
        <taxon>Methanobacteriati</taxon>
        <taxon>Methanobacteriota</taxon>
        <taxon>Stenosarchaea group</taxon>
        <taxon>Halobacteria</taxon>
        <taxon>Halobacteriales</taxon>
        <taxon>Haloferacaceae</taxon>
        <taxon>Halorarum</taxon>
    </lineage>
</organism>
<sequence length="335" mass="35741">MERRVLVRNPVSGNQKRSVQAAGIARDRGFEIRNTEEEGDDIRLAREAAADGAEVIVACGGDGTLNGVVRGVDRAGRLGEVTLGVVPAGTGNGFADNVGIRDVPHAFDVLEDGEARRLDVGMVDDPRDGDDAVDGGGSTPTDGSDDDDPFADGPRPFLNSCVCGLTAEASAETEPELKKRVGALAYVLTTLQQTREFDGVELDIRAGPQGDPIWSGEAVVLLAGNARRFPGQQAHMEDGKLDVLVVEHAPAIDYLANGAIERLLGGDTPYLTRLTVPSLVVDATESRQFSLDGEMVERRRVEISTRERAMTFAVGEEYEPNPTFEEEDSEGVLGP</sequence>
<accession>A0A7D5KFN4</accession>
<dbReference type="EMBL" id="CP058529">
    <property type="protein sequence ID" value="QLG27736.1"/>
    <property type="molecule type" value="Genomic_DNA"/>
</dbReference>
<dbReference type="SUPFAM" id="SSF111331">
    <property type="entry name" value="NAD kinase/diacylglycerol kinase-like"/>
    <property type="match status" value="1"/>
</dbReference>
<evidence type="ECO:0000259" key="2">
    <source>
        <dbReference type="PROSITE" id="PS50146"/>
    </source>
</evidence>
<dbReference type="AlphaFoldDB" id="A0A7D5KFN4"/>
<dbReference type="RefSeq" id="WP_179169311.1">
    <property type="nucleotide sequence ID" value="NZ_CP058529.1"/>
</dbReference>
<evidence type="ECO:0000256" key="1">
    <source>
        <dbReference type="SAM" id="MobiDB-lite"/>
    </source>
</evidence>
<keyword evidence="4" id="KW-1185">Reference proteome</keyword>
<dbReference type="GO" id="GO:0005886">
    <property type="term" value="C:plasma membrane"/>
    <property type="evidence" value="ECO:0007669"/>
    <property type="project" value="TreeGrafter"/>
</dbReference>
<dbReference type="SMART" id="SM00046">
    <property type="entry name" value="DAGKc"/>
    <property type="match status" value="1"/>
</dbReference>
<keyword evidence="3" id="KW-0808">Transferase</keyword>
<feature type="domain" description="DAGKc" evidence="2">
    <location>
        <begin position="1"/>
        <end position="127"/>
    </location>
</feature>
<dbReference type="Pfam" id="PF00781">
    <property type="entry name" value="DAGK_cat"/>
    <property type="match status" value="1"/>
</dbReference>
<dbReference type="Gene3D" id="2.60.200.40">
    <property type="match status" value="1"/>
</dbReference>
<dbReference type="InterPro" id="IPR050187">
    <property type="entry name" value="Lipid_Phosphate_FormReg"/>
</dbReference>
<dbReference type="OrthoDB" id="57577at2157"/>
<evidence type="ECO:0000313" key="4">
    <source>
        <dbReference type="Proteomes" id="UP000509750"/>
    </source>
</evidence>
<dbReference type="PANTHER" id="PTHR12358">
    <property type="entry name" value="SPHINGOSINE KINASE"/>
    <property type="match status" value="1"/>
</dbReference>
<gene>
    <name evidence="3" type="ORF">HUG10_09295</name>
</gene>
<protein>
    <submittedName>
        <fullName evidence="3">Diacylglycerol kinase family lipid kinase</fullName>
    </submittedName>
</protein>
<feature type="region of interest" description="Disordered" evidence="1">
    <location>
        <begin position="119"/>
        <end position="153"/>
    </location>
</feature>
<dbReference type="GeneID" id="56029026"/>
<feature type="region of interest" description="Disordered" evidence="1">
    <location>
        <begin position="316"/>
        <end position="335"/>
    </location>
</feature>
<dbReference type="Proteomes" id="UP000509750">
    <property type="component" value="Chromosome"/>
</dbReference>
<dbReference type="InterPro" id="IPR001206">
    <property type="entry name" value="Diacylglycerol_kinase_cat_dom"/>
</dbReference>
<dbReference type="InterPro" id="IPR017438">
    <property type="entry name" value="ATP-NAD_kinase_N"/>
</dbReference>
<name>A0A7D5KFN4_9EURY</name>
<evidence type="ECO:0000313" key="3">
    <source>
        <dbReference type="EMBL" id="QLG27736.1"/>
    </source>
</evidence>
<dbReference type="GO" id="GO:0016301">
    <property type="term" value="F:kinase activity"/>
    <property type="evidence" value="ECO:0007669"/>
    <property type="project" value="UniProtKB-KW"/>
</dbReference>
<dbReference type="Gene3D" id="3.40.50.10330">
    <property type="entry name" value="Probable inorganic polyphosphate/atp-NAD kinase, domain 1"/>
    <property type="match status" value="1"/>
</dbReference>
<feature type="compositionally biased region" description="Basic and acidic residues" evidence="1">
    <location>
        <begin position="119"/>
        <end position="130"/>
    </location>
</feature>